<dbReference type="GO" id="GO:0008168">
    <property type="term" value="F:methyltransferase activity"/>
    <property type="evidence" value="ECO:0007669"/>
    <property type="project" value="UniProtKB-KW"/>
</dbReference>
<keyword evidence="2" id="KW-0808">Transferase</keyword>
<dbReference type="Gene3D" id="3.40.50.150">
    <property type="entry name" value="Vaccinia Virus protein VP39"/>
    <property type="match status" value="1"/>
</dbReference>
<dbReference type="InterPro" id="IPR050723">
    <property type="entry name" value="CFA/CMAS"/>
</dbReference>
<reference evidence="2 3" key="1">
    <citation type="submission" date="2019-08" db="EMBL/GenBank/DDBJ databases">
        <authorList>
            <person name="Chen S.-C."/>
            <person name="Lai M.-C."/>
            <person name="You Y.-T."/>
        </authorList>
    </citation>
    <scope>NUCLEOTIDE SEQUENCE [LARGE SCALE GENOMIC DNA]</scope>
    <source>
        <strain evidence="2 3">P2F9704a</strain>
    </source>
</reference>
<gene>
    <name evidence="2" type="ORF">FTO68_09895</name>
</gene>
<evidence type="ECO:0000313" key="3">
    <source>
        <dbReference type="Proteomes" id="UP001524383"/>
    </source>
</evidence>
<keyword evidence="3" id="KW-1185">Reference proteome</keyword>
<dbReference type="EMBL" id="VOTZ01000024">
    <property type="protein sequence ID" value="MCQ1539291.1"/>
    <property type="molecule type" value="Genomic_DNA"/>
</dbReference>
<dbReference type="SUPFAM" id="SSF53335">
    <property type="entry name" value="S-adenosyl-L-methionine-dependent methyltransferases"/>
    <property type="match status" value="1"/>
</dbReference>
<dbReference type="PANTHER" id="PTHR43667:SF2">
    <property type="entry name" value="FATTY ACID C-METHYL TRANSFERASE"/>
    <property type="match status" value="1"/>
</dbReference>
<dbReference type="InterPro" id="IPR029063">
    <property type="entry name" value="SAM-dependent_MTases_sf"/>
</dbReference>
<dbReference type="AlphaFoldDB" id="A0ABD4TLJ4"/>
<organism evidence="2 3">
    <name type="scientific">Methanocalculus taiwanensis</name>
    <dbReference type="NCBI Taxonomy" id="106207"/>
    <lineage>
        <taxon>Archaea</taxon>
        <taxon>Methanobacteriati</taxon>
        <taxon>Methanobacteriota</taxon>
        <taxon>Stenosarchaea group</taxon>
        <taxon>Methanomicrobia</taxon>
        <taxon>Methanomicrobiales</taxon>
        <taxon>Methanocalculaceae</taxon>
        <taxon>Methanocalculus</taxon>
    </lineage>
</organism>
<evidence type="ECO:0000313" key="2">
    <source>
        <dbReference type="EMBL" id="MCQ1539291.1"/>
    </source>
</evidence>
<proteinExistence type="predicted"/>
<dbReference type="PANTHER" id="PTHR43667">
    <property type="entry name" value="CYCLOPROPANE-FATTY-ACYL-PHOSPHOLIPID SYNTHASE"/>
    <property type="match status" value="1"/>
</dbReference>
<dbReference type="RefSeq" id="WP_255333258.1">
    <property type="nucleotide sequence ID" value="NZ_VOTZ01000024.1"/>
</dbReference>
<keyword evidence="2" id="KW-0489">Methyltransferase</keyword>
<sequence>MDKIINWNELWKAIHASSRHRVDKENDPGKVWDKKAGAYNRITKDEKESTRQELSMLDLRPTDTVLDMGAGNGRLSVPIAGMVSHVTALDASAGMLSHLKERMAAEGRTNYSVVVKRWEDVVIGSDIPEHDVVIAAFSLGFYDAGAALLKLDEAARRSVHLFWHMGEWREPAEMALYTAVHGEEGTRKTGYPDALFLANILHGLGIYADIRIYRALWETVYDSPEEAAEQWITMHAPDYEDLDLVARHFREQLEKDSEGKFHERSVRRTAMITWRKGE</sequence>
<protein>
    <submittedName>
        <fullName evidence="2">Class I SAM-dependent methyltransferase</fullName>
    </submittedName>
</protein>
<comment type="caution">
    <text evidence="2">The sequence shown here is derived from an EMBL/GenBank/DDBJ whole genome shotgun (WGS) entry which is preliminary data.</text>
</comment>
<feature type="domain" description="Methyltransferase" evidence="1">
    <location>
        <begin position="65"/>
        <end position="144"/>
    </location>
</feature>
<evidence type="ECO:0000259" key="1">
    <source>
        <dbReference type="Pfam" id="PF13649"/>
    </source>
</evidence>
<accession>A0ABD4TLJ4</accession>
<dbReference type="Pfam" id="PF13649">
    <property type="entry name" value="Methyltransf_25"/>
    <property type="match status" value="1"/>
</dbReference>
<dbReference type="Proteomes" id="UP001524383">
    <property type="component" value="Unassembled WGS sequence"/>
</dbReference>
<dbReference type="GO" id="GO:0032259">
    <property type="term" value="P:methylation"/>
    <property type="evidence" value="ECO:0007669"/>
    <property type="project" value="UniProtKB-KW"/>
</dbReference>
<dbReference type="CDD" id="cd02440">
    <property type="entry name" value="AdoMet_MTases"/>
    <property type="match status" value="1"/>
</dbReference>
<name>A0ABD4TLJ4_9EURY</name>
<dbReference type="InterPro" id="IPR041698">
    <property type="entry name" value="Methyltransf_25"/>
</dbReference>